<feature type="domain" description="HIT" evidence="4">
    <location>
        <begin position="7"/>
        <end position="114"/>
    </location>
</feature>
<organism evidence="5 6">
    <name type="scientific">Velocimicrobium porci</name>
    <dbReference type="NCBI Taxonomy" id="2606634"/>
    <lineage>
        <taxon>Bacteria</taxon>
        <taxon>Bacillati</taxon>
        <taxon>Bacillota</taxon>
        <taxon>Clostridia</taxon>
        <taxon>Lachnospirales</taxon>
        <taxon>Lachnospiraceae</taxon>
        <taxon>Velocimicrobium</taxon>
    </lineage>
</organism>
<dbReference type="GO" id="GO:0003824">
    <property type="term" value="F:catalytic activity"/>
    <property type="evidence" value="ECO:0007669"/>
    <property type="project" value="InterPro"/>
</dbReference>
<dbReference type="InterPro" id="IPR001310">
    <property type="entry name" value="Histidine_triad_HIT"/>
</dbReference>
<dbReference type="InterPro" id="IPR019808">
    <property type="entry name" value="Histidine_triad_CS"/>
</dbReference>
<accession>A0A6L5XXF4</accession>
<dbReference type="AlphaFoldDB" id="A0A6L5XXF4"/>
<reference evidence="5 6" key="1">
    <citation type="submission" date="2019-08" db="EMBL/GenBank/DDBJ databases">
        <title>In-depth cultivation of the pig gut microbiome towards novel bacterial diversity and tailored functional studies.</title>
        <authorList>
            <person name="Wylensek D."/>
            <person name="Hitch T.C.A."/>
            <person name="Clavel T."/>
        </authorList>
    </citation>
    <scope>NUCLEOTIDE SEQUENCE [LARGE SCALE GENOMIC DNA]</scope>
    <source>
        <strain evidence="5 6">WCA-693-APC-MOT-I</strain>
    </source>
</reference>
<dbReference type="Proteomes" id="UP000482209">
    <property type="component" value="Unassembled WGS sequence"/>
</dbReference>
<feature type="short sequence motif" description="Histidine triad motif" evidence="2 3">
    <location>
        <begin position="99"/>
        <end position="103"/>
    </location>
</feature>
<dbReference type="GO" id="GO:0009117">
    <property type="term" value="P:nucleotide metabolic process"/>
    <property type="evidence" value="ECO:0007669"/>
    <property type="project" value="TreeGrafter"/>
</dbReference>
<dbReference type="PANTHER" id="PTHR46648:SF1">
    <property type="entry name" value="ADENOSINE 5'-MONOPHOSPHORAMIDASE HNT1"/>
    <property type="match status" value="1"/>
</dbReference>
<keyword evidence="6" id="KW-1185">Reference proteome</keyword>
<evidence type="ECO:0000259" key="4">
    <source>
        <dbReference type="PROSITE" id="PS51084"/>
    </source>
</evidence>
<dbReference type="CDD" id="cd01277">
    <property type="entry name" value="HINT_subgroup"/>
    <property type="match status" value="1"/>
</dbReference>
<evidence type="ECO:0000313" key="6">
    <source>
        <dbReference type="Proteomes" id="UP000482209"/>
    </source>
</evidence>
<dbReference type="RefSeq" id="WP_154518133.1">
    <property type="nucleotide sequence ID" value="NZ_VUMT01000005.1"/>
</dbReference>
<dbReference type="SUPFAM" id="SSF54197">
    <property type="entry name" value="HIT-like"/>
    <property type="match status" value="1"/>
</dbReference>
<protein>
    <submittedName>
        <fullName evidence="5">HIT family protein</fullName>
    </submittedName>
</protein>
<dbReference type="InterPro" id="IPR036265">
    <property type="entry name" value="HIT-like_sf"/>
</dbReference>
<dbReference type="Gene3D" id="3.30.428.10">
    <property type="entry name" value="HIT-like"/>
    <property type="match status" value="1"/>
</dbReference>
<evidence type="ECO:0000256" key="2">
    <source>
        <dbReference type="PIRSR" id="PIRSR601310-3"/>
    </source>
</evidence>
<evidence type="ECO:0000313" key="5">
    <source>
        <dbReference type="EMBL" id="MSS63227.1"/>
    </source>
</evidence>
<evidence type="ECO:0000256" key="3">
    <source>
        <dbReference type="PROSITE-ProRule" id="PRU00464"/>
    </source>
</evidence>
<dbReference type="Pfam" id="PF01230">
    <property type="entry name" value="HIT"/>
    <property type="match status" value="1"/>
</dbReference>
<name>A0A6L5XXF4_9FIRM</name>
<gene>
    <name evidence="5" type="ORF">FYJ58_04955</name>
</gene>
<comment type="caution">
    <text evidence="5">The sequence shown here is derived from an EMBL/GenBank/DDBJ whole genome shotgun (WGS) entry which is preliminary data.</text>
</comment>
<proteinExistence type="predicted"/>
<dbReference type="PANTHER" id="PTHR46648">
    <property type="entry name" value="HIT FAMILY PROTEIN 1"/>
    <property type="match status" value="1"/>
</dbReference>
<feature type="active site" description="Tele-AMP-histidine intermediate" evidence="1">
    <location>
        <position position="101"/>
    </location>
</feature>
<evidence type="ECO:0000256" key="1">
    <source>
        <dbReference type="PIRSR" id="PIRSR601310-1"/>
    </source>
</evidence>
<dbReference type="PRINTS" id="PR00332">
    <property type="entry name" value="HISTRIAD"/>
</dbReference>
<dbReference type="PROSITE" id="PS00892">
    <property type="entry name" value="HIT_1"/>
    <property type="match status" value="1"/>
</dbReference>
<dbReference type="InterPro" id="IPR011146">
    <property type="entry name" value="HIT-like"/>
</dbReference>
<dbReference type="PROSITE" id="PS51084">
    <property type="entry name" value="HIT_2"/>
    <property type="match status" value="1"/>
</dbReference>
<dbReference type="InterPro" id="IPR039384">
    <property type="entry name" value="HINT"/>
</dbReference>
<sequence>MSDSNCIFCKIAAGEIPSKTLYEDDSFRVILDISPASKGHAIILPKKHAANVYELSEEDASKIFVVAKKVATAMQKVLQCDGMNILQNNGEVAGQSVFHLHVHLIPRYKDDKLTIKWTPGTAEDVLADNLIEAIKREIK</sequence>
<dbReference type="EMBL" id="VUMT01000005">
    <property type="protein sequence ID" value="MSS63227.1"/>
    <property type="molecule type" value="Genomic_DNA"/>
</dbReference>